<dbReference type="Gramene" id="TVU04417">
    <property type="protein sequence ID" value="TVU04417"/>
    <property type="gene ID" value="EJB05_50021"/>
</dbReference>
<dbReference type="EMBL" id="RWGY01000058">
    <property type="protein sequence ID" value="TVU04417.1"/>
    <property type="molecule type" value="Genomic_DNA"/>
</dbReference>
<accession>A0A5J9SZK7</accession>
<feature type="non-terminal residue" evidence="1">
    <location>
        <position position="1"/>
    </location>
</feature>
<proteinExistence type="predicted"/>
<protein>
    <recommendedName>
        <fullName evidence="3">Clathrin assembly protein</fullName>
    </recommendedName>
</protein>
<evidence type="ECO:0008006" key="3">
    <source>
        <dbReference type="Google" id="ProtNLM"/>
    </source>
</evidence>
<name>A0A5J9SZK7_9POAL</name>
<evidence type="ECO:0000313" key="1">
    <source>
        <dbReference type="EMBL" id="TVU04417.1"/>
    </source>
</evidence>
<sequence>MDPLLLGGMYDQGAVRHQVAAQAASGSASSVAFPGRGGAAPVLALPAPDGTVMTIGGDPFAASLAVPPPAYVQMAEMERKQQLLVQEQHMWAQYRQSGMQGQPAGLAAGSVFASNTSATMPYGMMPPTLAYNQVGGYY</sequence>
<dbReference type="OrthoDB" id="44015at2759"/>
<dbReference type="Proteomes" id="UP000324897">
    <property type="component" value="Unassembled WGS sequence"/>
</dbReference>
<gene>
    <name evidence="1" type="ORF">EJB05_50021</name>
</gene>
<reference evidence="1 2" key="1">
    <citation type="journal article" date="2019" name="Sci. Rep.">
        <title>A high-quality genome of Eragrostis curvula grass provides insights into Poaceae evolution and supports new strategies to enhance forage quality.</title>
        <authorList>
            <person name="Carballo J."/>
            <person name="Santos B.A.C.M."/>
            <person name="Zappacosta D."/>
            <person name="Garbus I."/>
            <person name="Selva J.P."/>
            <person name="Gallo C.A."/>
            <person name="Diaz A."/>
            <person name="Albertini E."/>
            <person name="Caccamo M."/>
            <person name="Echenique V."/>
        </authorList>
    </citation>
    <scope>NUCLEOTIDE SEQUENCE [LARGE SCALE GENOMIC DNA]</scope>
    <source>
        <strain evidence="2">cv. Victoria</strain>
        <tissue evidence="1">Leaf</tissue>
    </source>
</reference>
<keyword evidence="2" id="KW-1185">Reference proteome</keyword>
<organism evidence="1 2">
    <name type="scientific">Eragrostis curvula</name>
    <name type="common">weeping love grass</name>
    <dbReference type="NCBI Taxonomy" id="38414"/>
    <lineage>
        <taxon>Eukaryota</taxon>
        <taxon>Viridiplantae</taxon>
        <taxon>Streptophyta</taxon>
        <taxon>Embryophyta</taxon>
        <taxon>Tracheophyta</taxon>
        <taxon>Spermatophyta</taxon>
        <taxon>Magnoliopsida</taxon>
        <taxon>Liliopsida</taxon>
        <taxon>Poales</taxon>
        <taxon>Poaceae</taxon>
        <taxon>PACMAD clade</taxon>
        <taxon>Chloridoideae</taxon>
        <taxon>Eragrostideae</taxon>
        <taxon>Eragrostidinae</taxon>
        <taxon>Eragrostis</taxon>
    </lineage>
</organism>
<comment type="caution">
    <text evidence="1">The sequence shown here is derived from an EMBL/GenBank/DDBJ whole genome shotgun (WGS) entry which is preliminary data.</text>
</comment>
<dbReference type="AlphaFoldDB" id="A0A5J9SZK7"/>
<evidence type="ECO:0000313" key="2">
    <source>
        <dbReference type="Proteomes" id="UP000324897"/>
    </source>
</evidence>